<proteinExistence type="predicted"/>
<dbReference type="RefSeq" id="WP_144399392.1">
    <property type="nucleotide sequence ID" value="NZ_CP007756.1"/>
</dbReference>
<protein>
    <recommendedName>
        <fullName evidence="3">Transposase</fullName>
    </recommendedName>
</protein>
<gene>
    <name evidence="1" type="ORF">NY149_06380</name>
</gene>
<sequence length="280" mass="33976">MFRNNSYCKTSIWILYYIIGKRKSPKFGNKQDTTLRIQEGISSWQEALFPHVLPYRYSKIRRSFIGQGKCANRNNLLINYLCEAFPPKKYRKFENPFRLWPQSYYGLLKGRNHRNYHQTKQTEPKQVLDCLDTKRVDIQKFFIYIDIRYKRIRKRSKEISLPQPNKCKKRKLQVIENLKKDDQMMLFFADESYICAEGYVLYGWQMSEEKVLVFLLKDLRLNIFGMINRNNDYNIFTFAEQMMTWRTVRNISDFFWGIHENMFTMFNSTTVYKKMVDEET</sequence>
<name>A0AAE9XBW3_PORGN</name>
<dbReference type="Proteomes" id="UP001179540">
    <property type="component" value="Chromosome"/>
</dbReference>
<evidence type="ECO:0008006" key="3">
    <source>
        <dbReference type="Google" id="ProtNLM"/>
    </source>
</evidence>
<dbReference type="AlphaFoldDB" id="A0AAE9XBW3"/>
<accession>A0AAE9XBW3</accession>
<dbReference type="EMBL" id="CP116613">
    <property type="protein sequence ID" value="WCF98152.1"/>
    <property type="molecule type" value="Genomic_DNA"/>
</dbReference>
<evidence type="ECO:0000313" key="2">
    <source>
        <dbReference type="Proteomes" id="UP001179540"/>
    </source>
</evidence>
<organism evidence="1 2">
    <name type="scientific">Porphyromonas gingivalis</name>
    <name type="common">Bacteroides gingivalis</name>
    <dbReference type="NCBI Taxonomy" id="837"/>
    <lineage>
        <taxon>Bacteria</taxon>
        <taxon>Pseudomonadati</taxon>
        <taxon>Bacteroidota</taxon>
        <taxon>Bacteroidia</taxon>
        <taxon>Bacteroidales</taxon>
        <taxon>Porphyromonadaceae</taxon>
        <taxon>Porphyromonas</taxon>
    </lineage>
</organism>
<reference evidence="1" key="1">
    <citation type="submission" date="2023-01" db="EMBL/GenBank/DDBJ databases">
        <title>Phages are important unrecognized players in the ecology of the oral pathogen Porphyromonas gingivalis.</title>
        <authorList>
            <person name="Matrishin C.B."/>
            <person name="Kauffman K.M."/>
        </authorList>
    </citation>
    <scope>NUCLEOTIDE SEQUENCE</scope>
    <source>
        <strain evidence="1">HG1691old</strain>
    </source>
</reference>
<evidence type="ECO:0000313" key="1">
    <source>
        <dbReference type="EMBL" id="WCF98152.1"/>
    </source>
</evidence>